<dbReference type="OrthoDB" id="9816288at2"/>
<name>V9H5E5_9NEIS</name>
<evidence type="ECO:0000256" key="4">
    <source>
        <dbReference type="RuleBase" id="RU362026"/>
    </source>
</evidence>
<evidence type="ECO:0000313" key="6">
    <source>
        <dbReference type="EMBL" id="EFG29912.1"/>
    </source>
</evidence>
<organism evidence="6 7">
    <name type="scientific">Simonsiella muelleri ATCC 29453</name>
    <dbReference type="NCBI Taxonomy" id="641147"/>
    <lineage>
        <taxon>Bacteria</taxon>
        <taxon>Pseudomonadati</taxon>
        <taxon>Pseudomonadota</taxon>
        <taxon>Betaproteobacteria</taxon>
        <taxon>Neisseriales</taxon>
        <taxon>Neisseriaceae</taxon>
        <taxon>Simonsiella</taxon>
    </lineage>
</organism>
<feature type="domain" description="DNA methylase N-4/N-6" evidence="5">
    <location>
        <begin position="23"/>
        <end position="212"/>
    </location>
</feature>
<dbReference type="AlphaFoldDB" id="V9H5E5"/>
<reference evidence="6 7" key="2">
    <citation type="submission" date="2011-10" db="EMBL/GenBank/DDBJ databases">
        <title>The Genome Sequence of Simonsiella muelleri ATCC 29453.</title>
        <authorList>
            <consortium name="The Broad Institute Genome Sequencing Platform"/>
            <consortium name="The Broad Institute Genome Sequencing Center for Infectious Disease"/>
            <person name="Earl A."/>
            <person name="Ward D."/>
            <person name="Feldgarden M."/>
            <person name="Gevers D."/>
            <person name="Izard J."/>
            <person name="Baranova O.V."/>
            <person name="Blanton J.M."/>
            <person name="Tanner A.C."/>
            <person name="Dewhirst F."/>
            <person name="Young S.K."/>
            <person name="Zeng Q."/>
            <person name="Gargeya S."/>
            <person name="Fitzgerald M."/>
            <person name="Haas B."/>
            <person name="Abouelleil A."/>
            <person name="Alvarado L."/>
            <person name="Arachchi H.M."/>
            <person name="Berlin A."/>
            <person name="Brown A."/>
            <person name="Chapman S.B."/>
            <person name="Chen Z."/>
            <person name="Dunbar C."/>
            <person name="Freedman E."/>
            <person name="Gearin G."/>
            <person name="Goldberg J."/>
            <person name="Griggs A."/>
            <person name="Gujja S."/>
            <person name="Heiman D."/>
            <person name="Howarth C."/>
            <person name="Larson L."/>
            <person name="Lui A."/>
            <person name="MacDonald P.J.P."/>
            <person name="Montmayeur A."/>
            <person name="Murphy C."/>
            <person name="Neiman D."/>
            <person name="Pearson M."/>
            <person name="Priest M."/>
            <person name="Roberts A."/>
            <person name="Saif S."/>
            <person name="Shea T."/>
            <person name="Shenoy N."/>
            <person name="Sisk P."/>
            <person name="Stolte C."/>
            <person name="Sykes S."/>
            <person name="Wortman J."/>
            <person name="Nusbaum C."/>
            <person name="Birren B."/>
        </authorList>
    </citation>
    <scope>NUCLEOTIDE SEQUENCE [LARGE SCALE GENOMIC DNA]</scope>
    <source>
        <strain evidence="6 7">ATCC 29453</strain>
    </source>
</reference>
<dbReference type="SUPFAM" id="SSF53335">
    <property type="entry name" value="S-adenosyl-L-methionine-dependent methyltransferases"/>
    <property type="match status" value="1"/>
</dbReference>
<keyword evidence="3" id="KW-0808">Transferase</keyword>
<keyword evidence="7" id="KW-1185">Reference proteome</keyword>
<dbReference type="STRING" id="641147.HMPREF9021_02231"/>
<dbReference type="eggNOG" id="COG0863">
    <property type="taxonomic scope" value="Bacteria"/>
</dbReference>
<comment type="similarity">
    <text evidence="1 4">Belongs to the N(4)/N(6)-methyltransferase family.</text>
</comment>
<dbReference type="RefSeq" id="WP_002643061.1">
    <property type="nucleotide sequence ID" value="NZ_CP019448.1"/>
</dbReference>
<comment type="caution">
    <text evidence="6">The sequence shown here is derived from an EMBL/GenBank/DDBJ whole genome shotgun (WGS) entry which is preliminary data.</text>
</comment>
<accession>V9H5E5</accession>
<dbReference type="PRINTS" id="PR00508">
    <property type="entry name" value="S21N4MTFRASE"/>
</dbReference>
<evidence type="ECO:0000313" key="7">
    <source>
        <dbReference type="Proteomes" id="UP000017813"/>
    </source>
</evidence>
<evidence type="ECO:0000256" key="2">
    <source>
        <dbReference type="ARBA" id="ARBA00022603"/>
    </source>
</evidence>
<gene>
    <name evidence="6" type="ORF">HMPREF9021_02231</name>
</gene>
<dbReference type="GO" id="GO:0003677">
    <property type="term" value="F:DNA binding"/>
    <property type="evidence" value="ECO:0007669"/>
    <property type="project" value="InterPro"/>
</dbReference>
<keyword evidence="2" id="KW-0489">Methyltransferase</keyword>
<reference evidence="6 7" key="1">
    <citation type="submission" date="2010-03" db="EMBL/GenBank/DDBJ databases">
        <authorList>
            <consortium name="The Broad Institute Genome Sequencing Platform"/>
            <person name="Ward D."/>
            <person name="Earl A."/>
            <person name="Feldgarden M."/>
            <person name="Gevers D."/>
            <person name="Young S."/>
            <person name="Zeng Q."/>
            <person name="Koehrsen M."/>
            <person name="Alvarado L."/>
            <person name="Berlin A.M."/>
            <person name="Borenstein D."/>
            <person name="Chapman S.B."/>
            <person name="Chen Z."/>
            <person name="Engels R."/>
            <person name="Freedman E."/>
            <person name="Gellesch M."/>
            <person name="Goldberg J."/>
            <person name="Griggs A."/>
            <person name="Gujja S."/>
            <person name="Heilman E.R."/>
            <person name="Heiman D.I."/>
            <person name="Hepburn T.A."/>
            <person name="Howarth C."/>
            <person name="Jen D."/>
            <person name="Larson L."/>
            <person name="Mehta T."/>
            <person name="Park D."/>
            <person name="Pearson M."/>
            <person name="Richards J."/>
            <person name="Roberts A."/>
            <person name="Saif S."/>
            <person name="Shea T.D."/>
            <person name="Shenoy N."/>
            <person name="Sisk P."/>
            <person name="Stolte C."/>
            <person name="Sykes S.N."/>
            <person name="Walk T."/>
            <person name="White J."/>
            <person name="Yandava C."/>
            <person name="Izard J."/>
            <person name="Baranova O.V."/>
            <person name="Blanton J.M."/>
            <person name="Tanner A.C."/>
            <person name="Dewhirst F."/>
            <person name="Haas B."/>
            <person name="Nusbaum C."/>
            <person name="Birren B."/>
        </authorList>
    </citation>
    <scope>NUCLEOTIDE SEQUENCE [LARGE SCALE GENOMIC DNA]</scope>
    <source>
        <strain evidence="6 7">ATCC 29453</strain>
    </source>
</reference>
<sequence length="224" mass="25433">MKNIKLIHGDCLDLLKKIPDGSVDCVITDPPYYVGMTHNAQKAVFSDLMMLKPFFTQLFNELKRVVKKGGFIYVFTDWRTLPFLQPIFDEILGAKNLLVWDKIVGRVSPYYRYQHEFILFATNGTSERKIYASSIIKEKSFSSGAHSTNKKIHPTQKPVELFQRLITDGTDCGDVVLDCFMGSGACGVACVRLEREFIGFEINEEYFNGAKKAINSELNQLPLN</sequence>
<dbReference type="GO" id="GO:0032259">
    <property type="term" value="P:methylation"/>
    <property type="evidence" value="ECO:0007669"/>
    <property type="project" value="UniProtKB-KW"/>
</dbReference>
<proteinExistence type="inferred from homology"/>
<dbReference type="EC" id="2.1.1.-" evidence="4"/>
<dbReference type="InterPro" id="IPR029063">
    <property type="entry name" value="SAM-dependent_MTases_sf"/>
</dbReference>
<dbReference type="PROSITE" id="PS00092">
    <property type="entry name" value="N6_MTASE"/>
    <property type="match status" value="1"/>
</dbReference>
<protein>
    <recommendedName>
        <fullName evidence="4">Methyltransferase</fullName>
        <ecNumber evidence="4">2.1.1.-</ecNumber>
    </recommendedName>
</protein>
<dbReference type="Gene3D" id="3.40.50.150">
    <property type="entry name" value="Vaccinia Virus protein VP39"/>
    <property type="match status" value="1"/>
</dbReference>
<dbReference type="InterPro" id="IPR002052">
    <property type="entry name" value="DNA_methylase_N6_adenine_CS"/>
</dbReference>
<dbReference type="EMBL" id="ADCY02000064">
    <property type="protein sequence ID" value="EFG29912.1"/>
    <property type="molecule type" value="Genomic_DNA"/>
</dbReference>
<evidence type="ECO:0000256" key="3">
    <source>
        <dbReference type="ARBA" id="ARBA00022679"/>
    </source>
</evidence>
<dbReference type="InterPro" id="IPR002941">
    <property type="entry name" value="DNA_methylase_N4/N6"/>
</dbReference>
<dbReference type="Pfam" id="PF01555">
    <property type="entry name" value="N6_N4_Mtase"/>
    <property type="match status" value="1"/>
</dbReference>
<dbReference type="GO" id="GO:0008170">
    <property type="term" value="F:N-methyltransferase activity"/>
    <property type="evidence" value="ECO:0007669"/>
    <property type="project" value="InterPro"/>
</dbReference>
<dbReference type="KEGG" id="smur:BWP33_07610"/>
<evidence type="ECO:0000259" key="5">
    <source>
        <dbReference type="Pfam" id="PF01555"/>
    </source>
</evidence>
<evidence type="ECO:0000256" key="1">
    <source>
        <dbReference type="ARBA" id="ARBA00006594"/>
    </source>
</evidence>
<dbReference type="HOGENOM" id="CLU_024927_5_1_4"/>
<dbReference type="CDD" id="cd02440">
    <property type="entry name" value="AdoMet_MTases"/>
    <property type="match status" value="1"/>
</dbReference>
<dbReference type="InterPro" id="IPR001091">
    <property type="entry name" value="RM_Methyltransferase"/>
</dbReference>
<dbReference type="Proteomes" id="UP000017813">
    <property type="component" value="Unassembled WGS sequence"/>
</dbReference>